<keyword evidence="1" id="KW-0472">Membrane</keyword>
<sequence>MDDFKEILTFKGGIFLGVIMWILFLMAFMLIGMLIMLPFQLAADKKEMEEQHCVFTEETKTHMQSGTMLVGKVIIPTQHLVTENKYICDDHERWR</sequence>
<keyword evidence="1" id="KW-0812">Transmembrane</keyword>
<reference evidence="2 3" key="1">
    <citation type="submission" date="2019-03" db="EMBL/GenBank/DDBJ databases">
        <authorList>
            <person name="Kim S.G."/>
            <person name="Park S.C."/>
        </authorList>
    </citation>
    <scope>NUCLEOTIDE SEQUENCE [LARGE SCALE GENOMIC DNA]</scope>
</reference>
<evidence type="ECO:0000313" key="3">
    <source>
        <dbReference type="Proteomes" id="UP000297195"/>
    </source>
</evidence>
<protein>
    <submittedName>
        <fullName evidence="2">Uncharacterized protein</fullName>
    </submittedName>
</protein>
<accession>A0A4D6DWQ5</accession>
<keyword evidence="1" id="KW-1133">Transmembrane helix</keyword>
<feature type="transmembrane region" description="Helical" evidence="1">
    <location>
        <begin position="12"/>
        <end position="39"/>
    </location>
</feature>
<dbReference type="Proteomes" id="UP000297195">
    <property type="component" value="Segment"/>
</dbReference>
<gene>
    <name evidence="2" type="ORF">pETSU_141</name>
</gene>
<evidence type="ECO:0000256" key="1">
    <source>
        <dbReference type="SAM" id="Phobius"/>
    </source>
</evidence>
<evidence type="ECO:0000313" key="2">
    <source>
        <dbReference type="EMBL" id="QBZ70722.1"/>
    </source>
</evidence>
<organism evidence="2 3">
    <name type="scientific">Edwardsiella phage pEt-SU</name>
    <dbReference type="NCBI Taxonomy" id="2562142"/>
    <lineage>
        <taxon>Viruses</taxon>
        <taxon>Duplodnaviria</taxon>
        <taxon>Heunggongvirae</taxon>
        <taxon>Uroviricota</taxon>
        <taxon>Caudoviricetes</taxon>
        <taxon>Chimalliviridae</taxon>
        <taxon>Petsuvirus</taxon>
        <taxon>Petsuvirus pEtSU</taxon>
    </lineage>
</organism>
<dbReference type="EMBL" id="MK689364">
    <property type="protein sequence ID" value="QBZ70722.1"/>
    <property type="molecule type" value="Genomic_DNA"/>
</dbReference>
<name>A0A4D6DWQ5_9CAUD</name>
<proteinExistence type="predicted"/>
<keyword evidence="3" id="KW-1185">Reference proteome</keyword>